<evidence type="ECO:0000259" key="5">
    <source>
        <dbReference type="PROSITE" id="PS50921"/>
    </source>
</evidence>
<sequence length="197" mass="22150">MELRLGMRIIIVEDEPVTRMDIRCMLEEAGFEVLDEGKDGFDAINLCKTHQPDLVLMDINMPNLDGISAARIIRRDGLSKCVVLLTAYSDDVFIEGAKNVGVFGYVVKPVDEKSLIPALKIAYAKSLETTDTEDKLDEATKRLEERKIIEKAKGFLMQSEGLDENTAYQKMRSLSMEKSCSLRVISEMLLLRAKKGE</sequence>
<keyword evidence="7" id="KW-1185">Reference proteome</keyword>
<comment type="caution">
    <text evidence="6">The sequence shown here is derived from an EMBL/GenBank/DDBJ whole genome shotgun (WGS) entry which is preliminary data.</text>
</comment>
<proteinExistence type="predicted"/>
<dbReference type="PROSITE" id="PS50110">
    <property type="entry name" value="RESPONSE_REGULATORY"/>
    <property type="match status" value="1"/>
</dbReference>
<name>A0ABR6YVJ3_9FIRM</name>
<keyword evidence="3" id="KW-0597">Phosphoprotein</keyword>
<protein>
    <recommendedName>
        <fullName evidence="1">Stage 0 sporulation protein A homolog</fullName>
    </recommendedName>
</protein>
<dbReference type="InterPro" id="IPR052048">
    <property type="entry name" value="ST_Response_Regulator"/>
</dbReference>
<accession>A0ABR6YVJ3</accession>
<dbReference type="InterPro" id="IPR005561">
    <property type="entry name" value="ANTAR"/>
</dbReference>
<evidence type="ECO:0000256" key="1">
    <source>
        <dbReference type="ARBA" id="ARBA00018672"/>
    </source>
</evidence>
<dbReference type="Pfam" id="PF00072">
    <property type="entry name" value="Response_reg"/>
    <property type="match status" value="1"/>
</dbReference>
<dbReference type="Pfam" id="PF03861">
    <property type="entry name" value="ANTAR"/>
    <property type="match status" value="1"/>
</dbReference>
<organism evidence="6 7">
    <name type="scientific">Acetobacterium malicum</name>
    <dbReference type="NCBI Taxonomy" id="52692"/>
    <lineage>
        <taxon>Bacteria</taxon>
        <taxon>Bacillati</taxon>
        <taxon>Bacillota</taxon>
        <taxon>Clostridia</taxon>
        <taxon>Eubacteriales</taxon>
        <taxon>Eubacteriaceae</taxon>
        <taxon>Acetobacterium</taxon>
    </lineage>
</organism>
<evidence type="ECO:0000313" key="6">
    <source>
        <dbReference type="EMBL" id="MBC3899136.1"/>
    </source>
</evidence>
<dbReference type="SMART" id="SM00448">
    <property type="entry name" value="REC"/>
    <property type="match status" value="1"/>
</dbReference>
<dbReference type="PANTHER" id="PTHR43228">
    <property type="entry name" value="TWO-COMPONENT RESPONSE REGULATOR"/>
    <property type="match status" value="1"/>
</dbReference>
<dbReference type="InterPro" id="IPR036388">
    <property type="entry name" value="WH-like_DNA-bd_sf"/>
</dbReference>
<dbReference type="PIRSF" id="PIRSF036382">
    <property type="entry name" value="RR_antiterm"/>
    <property type="match status" value="1"/>
</dbReference>
<dbReference type="InterPro" id="IPR011006">
    <property type="entry name" value="CheY-like_superfamily"/>
</dbReference>
<feature type="domain" description="Response regulatory" evidence="4">
    <location>
        <begin position="8"/>
        <end position="123"/>
    </location>
</feature>
<dbReference type="Gene3D" id="1.10.10.10">
    <property type="entry name" value="Winged helix-like DNA-binding domain superfamily/Winged helix DNA-binding domain"/>
    <property type="match status" value="1"/>
</dbReference>
<evidence type="ECO:0000256" key="2">
    <source>
        <dbReference type="ARBA" id="ARBA00024867"/>
    </source>
</evidence>
<gene>
    <name evidence="6" type="ORF">GH811_05840</name>
</gene>
<dbReference type="Gene3D" id="3.40.50.2300">
    <property type="match status" value="1"/>
</dbReference>
<dbReference type="PROSITE" id="PS50921">
    <property type="entry name" value="ANTAR"/>
    <property type="match status" value="1"/>
</dbReference>
<dbReference type="InterPro" id="IPR001789">
    <property type="entry name" value="Sig_transdc_resp-reg_receiver"/>
</dbReference>
<evidence type="ECO:0000313" key="7">
    <source>
        <dbReference type="Proteomes" id="UP000622405"/>
    </source>
</evidence>
<evidence type="ECO:0000256" key="3">
    <source>
        <dbReference type="PROSITE-ProRule" id="PRU00169"/>
    </source>
</evidence>
<dbReference type="Proteomes" id="UP000622405">
    <property type="component" value="Unassembled WGS sequence"/>
</dbReference>
<reference evidence="6 7" key="1">
    <citation type="journal article" date="2020" name="mSystems">
        <title>Defining Genomic and Predicted Metabolic Features of the Acetobacterium Genus.</title>
        <authorList>
            <person name="Ross D.E."/>
            <person name="Marshall C.W."/>
            <person name="Gulliver D."/>
            <person name="May H.D."/>
            <person name="Norman R.S."/>
        </authorList>
    </citation>
    <scope>NUCLEOTIDE SEQUENCE [LARGE SCALE GENOMIC DNA]</scope>
    <source>
        <strain evidence="6 7">DSM 4132</strain>
    </source>
</reference>
<dbReference type="SMART" id="SM01012">
    <property type="entry name" value="ANTAR"/>
    <property type="match status" value="1"/>
</dbReference>
<comment type="function">
    <text evidence="2">May play the central regulatory role in sporulation. It may be an element of the effector pathway responsible for the activation of sporulation genes in response to nutritional stress. Spo0A may act in concert with spo0H (a sigma factor) to control the expression of some genes that are critical to the sporulation process.</text>
</comment>
<dbReference type="EMBL" id="WJBE01000004">
    <property type="protein sequence ID" value="MBC3899136.1"/>
    <property type="molecule type" value="Genomic_DNA"/>
</dbReference>
<dbReference type="PANTHER" id="PTHR43228:SF6">
    <property type="entry name" value="RESPONSE REGULATOR RECEIVER"/>
    <property type="match status" value="1"/>
</dbReference>
<dbReference type="SUPFAM" id="SSF52172">
    <property type="entry name" value="CheY-like"/>
    <property type="match status" value="1"/>
</dbReference>
<evidence type="ECO:0000259" key="4">
    <source>
        <dbReference type="PROSITE" id="PS50110"/>
    </source>
</evidence>
<feature type="modified residue" description="4-aspartylphosphate" evidence="3">
    <location>
        <position position="58"/>
    </location>
</feature>
<dbReference type="InterPro" id="IPR008327">
    <property type="entry name" value="Sig_transdc_resp-reg_antiterm"/>
</dbReference>
<feature type="domain" description="ANTAR" evidence="5">
    <location>
        <begin position="129"/>
        <end position="190"/>
    </location>
</feature>